<sequence length="175" mass="17939">MKKFLTAGAALVGFGLSNLALAYDGTITFKGEVSSKTCTINSQSVNQTVELAPVSQTSLKAGQNAGFKPFAISVSSCTQGAKVKANFEIGPNVDPVNGTLKNELSGADASNVAIQLFNKDQQAIDLATGTNNLEEITGAGGDATLGFFAAYLAPAAADATPGQVSSKVTYTMTYE</sequence>
<feature type="chain" id="PRO_5025617766" evidence="5">
    <location>
        <begin position="23"/>
        <end position="175"/>
    </location>
</feature>
<evidence type="ECO:0000256" key="5">
    <source>
        <dbReference type="SAM" id="SignalP"/>
    </source>
</evidence>
<evidence type="ECO:0000313" key="8">
    <source>
        <dbReference type="Proteomes" id="UP000501237"/>
    </source>
</evidence>
<dbReference type="PANTHER" id="PTHR33420">
    <property type="entry name" value="FIMBRIAL SUBUNIT ELFA-RELATED"/>
    <property type="match status" value="1"/>
</dbReference>
<gene>
    <name evidence="7" type="ORF">PtoMrB4_04720</name>
</gene>
<evidence type="ECO:0000256" key="4">
    <source>
        <dbReference type="ARBA" id="ARBA00023263"/>
    </source>
</evidence>
<dbReference type="KEGG" id="poj:PtoMrB4_04720"/>
<protein>
    <submittedName>
        <fullName evidence="7">Fimbrial protein</fullName>
    </submittedName>
</protein>
<proteinExistence type="inferred from homology"/>
<evidence type="ECO:0000256" key="1">
    <source>
        <dbReference type="ARBA" id="ARBA00004561"/>
    </source>
</evidence>
<dbReference type="Pfam" id="PF00419">
    <property type="entry name" value="Fimbrial"/>
    <property type="match status" value="1"/>
</dbReference>
<evidence type="ECO:0000256" key="2">
    <source>
        <dbReference type="ARBA" id="ARBA00006671"/>
    </source>
</evidence>
<organism evidence="7 8">
    <name type="scientific">Metapseudomonas otitidis</name>
    <dbReference type="NCBI Taxonomy" id="319939"/>
    <lineage>
        <taxon>Bacteria</taxon>
        <taxon>Pseudomonadati</taxon>
        <taxon>Pseudomonadota</taxon>
        <taxon>Gammaproteobacteria</taxon>
        <taxon>Pseudomonadales</taxon>
        <taxon>Pseudomonadaceae</taxon>
        <taxon>Metapseudomonas</taxon>
    </lineage>
</organism>
<dbReference type="InterPro" id="IPR008966">
    <property type="entry name" value="Adhesion_dom_sf"/>
</dbReference>
<feature type="domain" description="Fimbrial-type adhesion" evidence="6">
    <location>
        <begin position="27"/>
        <end position="174"/>
    </location>
</feature>
<dbReference type="InterPro" id="IPR036937">
    <property type="entry name" value="Adhesion_dom_fimbrial_sf"/>
</dbReference>
<dbReference type="GeneID" id="57395682"/>
<keyword evidence="3 5" id="KW-0732">Signal</keyword>
<dbReference type="SUPFAM" id="SSF49401">
    <property type="entry name" value="Bacterial adhesins"/>
    <property type="match status" value="1"/>
</dbReference>
<comment type="similarity">
    <text evidence="2">Belongs to the fimbrial protein family.</text>
</comment>
<evidence type="ECO:0000256" key="3">
    <source>
        <dbReference type="ARBA" id="ARBA00022729"/>
    </source>
</evidence>
<reference evidence="7 8" key="1">
    <citation type="journal article" date="2020" name="Microbiol. Resour. Announc.">
        <title>Complete genome sequence of Pseudomonas otitidis strain MrB4, isolated from Lake Biwa in Japan.</title>
        <authorList>
            <person name="Miyazaki K."/>
            <person name="Hase E."/>
            <person name="Maruya T."/>
        </authorList>
    </citation>
    <scope>NUCLEOTIDE SEQUENCE [LARGE SCALE GENOMIC DNA]</scope>
    <source>
        <strain evidence="7 8">MrB4</strain>
    </source>
</reference>
<evidence type="ECO:0000313" key="7">
    <source>
        <dbReference type="EMBL" id="BCA26495.1"/>
    </source>
</evidence>
<dbReference type="Gene3D" id="2.60.40.1090">
    <property type="entry name" value="Fimbrial-type adhesion domain"/>
    <property type="match status" value="1"/>
</dbReference>
<name>A0A679G8N4_9GAMM</name>
<dbReference type="AlphaFoldDB" id="A0A679G8N4"/>
<dbReference type="PANTHER" id="PTHR33420:SF3">
    <property type="entry name" value="FIMBRIAL SUBUNIT ELFA"/>
    <property type="match status" value="1"/>
</dbReference>
<accession>A0A679G8N4</accession>
<dbReference type="InterPro" id="IPR050263">
    <property type="entry name" value="Bact_Fimbrial_Adh_Pro"/>
</dbReference>
<dbReference type="GO" id="GO:0009289">
    <property type="term" value="C:pilus"/>
    <property type="evidence" value="ECO:0007669"/>
    <property type="project" value="UniProtKB-SubCell"/>
</dbReference>
<dbReference type="EMBL" id="AP022642">
    <property type="protein sequence ID" value="BCA26495.1"/>
    <property type="molecule type" value="Genomic_DNA"/>
</dbReference>
<comment type="subcellular location">
    <subcellularLocation>
        <location evidence="1">Fimbrium</location>
    </subcellularLocation>
</comment>
<dbReference type="GO" id="GO:0043709">
    <property type="term" value="P:cell adhesion involved in single-species biofilm formation"/>
    <property type="evidence" value="ECO:0007669"/>
    <property type="project" value="TreeGrafter"/>
</dbReference>
<evidence type="ECO:0000259" key="6">
    <source>
        <dbReference type="Pfam" id="PF00419"/>
    </source>
</evidence>
<dbReference type="InterPro" id="IPR000259">
    <property type="entry name" value="Adhesion_dom_fimbrial"/>
</dbReference>
<keyword evidence="4" id="KW-0281">Fimbrium</keyword>
<dbReference type="Proteomes" id="UP000501237">
    <property type="component" value="Chromosome"/>
</dbReference>
<feature type="signal peptide" evidence="5">
    <location>
        <begin position="1"/>
        <end position="22"/>
    </location>
</feature>
<dbReference type="RefSeq" id="WP_172432401.1">
    <property type="nucleotide sequence ID" value="NZ_AP022642.1"/>
</dbReference>